<evidence type="ECO:0000256" key="2">
    <source>
        <dbReference type="ARBA" id="ARBA00022723"/>
    </source>
</evidence>
<name>A0A9E7KF23_9LILI</name>
<sequence length="1297" mass="147905">MDGNSHGVNGLIEQHVDLEDDSINFWTTLGVSPHVHVVEPEHHLVPQHQHHHIEQQQQQQQQQPLELVEQSVRRELFAVEGDPRIEPFVGMEFESGEAAKTFYIAYAGRVGFSVRIARSRRSKCNESIIMLRFVCSREGFSREKRIIAGKKTRKRAASIREGCKAMLEVIRRGDERWVVTKLVKEHNHEVGMPSRVHYIATEGDAVMDPYIGMEFESLEVAKTFYYAYASRVGFEARVRQSRRSLHDESLKMLKLVCSKHRYHAGRDNGSDENKRVQNQDPSKEGCDALFEIIRKDADIWIVSKLVLEHNHELKPSPPSKVRCIRSQGEILVIAKNFADTRNLLLNGQDLQYPREIRYNDFGPDDAQSLLEYFKKTQIENPAFYYAVHIENTNCMTNIFWADSKARMAYYYFGDAVRFETKYRNNKELMPIVMFTGVNNHLQPVLFGCALLVDETEASFAWLFENWLAAMPALPPVSLITELNRTITLAVAKALPQTCHCFCKAHVLSTIQDELPDLFSERVPFEGELRTCIDESETTELFESCWVALINKYGLKENAYMQSLYNIRQQWVPVFVKQTFLAEVPGSQRCGNFDKVIEKYFTTKTLLRVAVRQLSQMLASQYEKEAQAEFVTLFEKPFLRTASPMEKQAAGIYTRSIFDRFQEEFVESLGYHVDKIEDGPISKYRVMRNEEDDEAYSVYFNVTENKAHCGCCMFEFSGILCRHAIRVFIVNGVRTLPNNYILKRWTKHAKSGSVLDDYGIELRGYADDPSIARYNDLCRDAIRCAREGATSIEFYTVAKDSLQKAVNEIVSTKQKRGQQTLQSFIASQKKQTKKVAKITPSKDASGKNLRKLTSIKLLYRAKSWPLIVVMSCLKTSFKATWASEALLMNEEAVIAAAAAEAVALARAALELAKDAAQMIRKSPSAQVEHVNLSETEGTGMTNHSVATETTPLEENVTLDESVHKDFSGSTYNETEVEEMEYCENIAVRSGRQTERRARRARAAEKAAAGVLTLKSGSSGKKKRSTLQEIDYSDPLHYLRGTTSTSRLLTAAEEVELSEGIQDLLKLERLQQDLAERNGCQPTFAQWAAAAGIDQKALRKRLNYGTFCKDKMITSNIRLVISIAKNYQHAGMNLQDLVQFHMVEATYRVREAKKQLYSENGRHPDHEEVAEASGLSMKRFAAVMLTPKAPRSLDQKIGINQTLKPSEVIADPDAETSEDILIKHFMREDLNKVLDTLNPREKRVVRWRFGLEDGRMKTLQEIGELMGVSRERIRQIESCAFRKLKSKKRTKNLQQYIIS</sequence>
<keyword evidence="2" id="KW-0479">Metal-binding</keyword>
<comment type="similarity">
    <text evidence="1">Belongs to the FHY3/FAR1 family.</text>
</comment>
<dbReference type="SMART" id="SM00575">
    <property type="entry name" value="ZnF_PMZ"/>
    <property type="match status" value="1"/>
</dbReference>
<dbReference type="InterPro" id="IPR013325">
    <property type="entry name" value="RNA_pol_sigma_r2"/>
</dbReference>
<evidence type="ECO:0000313" key="12">
    <source>
        <dbReference type="Proteomes" id="UP001055439"/>
    </source>
</evidence>
<dbReference type="NCBIfam" id="TIGR02937">
    <property type="entry name" value="sigma70-ECF"/>
    <property type="match status" value="1"/>
</dbReference>
<dbReference type="GO" id="GO:0016987">
    <property type="term" value="F:sigma factor activity"/>
    <property type="evidence" value="ECO:0007669"/>
    <property type="project" value="UniProtKB-KW"/>
</dbReference>
<dbReference type="Pfam" id="PF04539">
    <property type="entry name" value="Sigma70_r3"/>
    <property type="match status" value="1"/>
</dbReference>
<dbReference type="GO" id="GO:0003677">
    <property type="term" value="F:DNA binding"/>
    <property type="evidence" value="ECO:0007669"/>
    <property type="project" value="UniProtKB-KW"/>
</dbReference>
<keyword evidence="6" id="KW-0731">Sigma factor</keyword>
<dbReference type="InterPro" id="IPR000943">
    <property type="entry name" value="RNA_pol_sigma70"/>
</dbReference>
<evidence type="ECO:0000256" key="3">
    <source>
        <dbReference type="ARBA" id="ARBA00022771"/>
    </source>
</evidence>
<dbReference type="InterPro" id="IPR031052">
    <property type="entry name" value="FHY3/FAR1"/>
</dbReference>
<dbReference type="Pfam" id="PF04434">
    <property type="entry name" value="SWIM"/>
    <property type="match status" value="1"/>
</dbReference>
<dbReference type="PANTHER" id="PTHR31669:SF290">
    <property type="entry name" value="PROTEIN FAR1-RELATED SEQUENCE"/>
    <property type="match status" value="1"/>
</dbReference>
<evidence type="ECO:0000256" key="7">
    <source>
        <dbReference type="ARBA" id="ARBA00023125"/>
    </source>
</evidence>
<evidence type="ECO:0000256" key="1">
    <source>
        <dbReference type="ARBA" id="ARBA00005889"/>
    </source>
</evidence>
<dbReference type="InterPro" id="IPR013324">
    <property type="entry name" value="RNA_pol_sigma_r3/r4-like"/>
</dbReference>
<dbReference type="Pfam" id="PF04545">
    <property type="entry name" value="Sigma70_r4"/>
    <property type="match status" value="1"/>
</dbReference>
<evidence type="ECO:0000256" key="8">
    <source>
        <dbReference type="ARBA" id="ARBA00023163"/>
    </source>
</evidence>
<keyword evidence="5" id="KW-0805">Transcription regulation</keyword>
<keyword evidence="7" id="KW-0238">DNA-binding</keyword>
<dbReference type="Proteomes" id="UP001055439">
    <property type="component" value="Chromosome 7"/>
</dbReference>
<dbReference type="SUPFAM" id="SSF88659">
    <property type="entry name" value="Sigma3 and sigma4 domains of RNA polymerase sigma factors"/>
    <property type="match status" value="2"/>
</dbReference>
<protein>
    <submittedName>
        <fullName evidence="11">SWIM zinc finger protein</fullName>
    </submittedName>
</protein>
<dbReference type="PROSITE" id="PS00716">
    <property type="entry name" value="SIGMA70_2"/>
    <property type="match status" value="1"/>
</dbReference>
<evidence type="ECO:0000256" key="6">
    <source>
        <dbReference type="ARBA" id="ARBA00023082"/>
    </source>
</evidence>
<keyword evidence="3 9" id="KW-0863">Zinc-finger</keyword>
<proteinExistence type="inferred from homology"/>
<reference evidence="11" key="1">
    <citation type="submission" date="2022-05" db="EMBL/GenBank/DDBJ databases">
        <title>The Musa troglodytarum L. genome provides insights into the mechanism of non-climacteric behaviour and enrichment of carotenoids.</title>
        <authorList>
            <person name="Wang J."/>
        </authorList>
    </citation>
    <scope>NUCLEOTIDE SEQUENCE</scope>
    <source>
        <tissue evidence="11">Leaf</tissue>
    </source>
</reference>
<dbReference type="PROSITE" id="PS50966">
    <property type="entry name" value="ZF_SWIM"/>
    <property type="match status" value="1"/>
</dbReference>
<dbReference type="EMBL" id="CP097509">
    <property type="protein sequence ID" value="URE15712.1"/>
    <property type="molecule type" value="Genomic_DNA"/>
</dbReference>
<keyword evidence="4" id="KW-0862">Zinc</keyword>
<evidence type="ECO:0000259" key="10">
    <source>
        <dbReference type="PROSITE" id="PS50966"/>
    </source>
</evidence>
<gene>
    <name evidence="11" type="ORF">MUK42_10477</name>
</gene>
<dbReference type="InterPro" id="IPR007630">
    <property type="entry name" value="RNA_pol_sigma70_r4"/>
</dbReference>
<dbReference type="InterPro" id="IPR036388">
    <property type="entry name" value="WH-like_DNA-bd_sf"/>
</dbReference>
<dbReference type="InterPro" id="IPR007624">
    <property type="entry name" value="RNA_pol_sigma70_r3"/>
</dbReference>
<dbReference type="Gene3D" id="1.10.601.10">
    <property type="entry name" value="RNA Polymerase Primary Sigma Factor"/>
    <property type="match status" value="1"/>
</dbReference>
<dbReference type="CDD" id="cd06171">
    <property type="entry name" value="Sigma70_r4"/>
    <property type="match status" value="1"/>
</dbReference>
<dbReference type="GO" id="GO:0006352">
    <property type="term" value="P:DNA-templated transcription initiation"/>
    <property type="evidence" value="ECO:0007669"/>
    <property type="project" value="InterPro"/>
</dbReference>
<dbReference type="Pfam" id="PF10551">
    <property type="entry name" value="MULE"/>
    <property type="match status" value="1"/>
</dbReference>
<dbReference type="InterPro" id="IPR018289">
    <property type="entry name" value="MULE_transposase_dom"/>
</dbReference>
<evidence type="ECO:0000256" key="4">
    <source>
        <dbReference type="ARBA" id="ARBA00022833"/>
    </source>
</evidence>
<accession>A0A9E7KF23</accession>
<dbReference type="OrthoDB" id="1927586at2759"/>
<dbReference type="SUPFAM" id="SSF88946">
    <property type="entry name" value="Sigma2 domain of RNA polymerase sigma factors"/>
    <property type="match status" value="1"/>
</dbReference>
<evidence type="ECO:0000256" key="5">
    <source>
        <dbReference type="ARBA" id="ARBA00023015"/>
    </source>
</evidence>
<dbReference type="InterPro" id="IPR006564">
    <property type="entry name" value="Znf_PMZ"/>
</dbReference>
<feature type="domain" description="SWIM-type" evidence="10">
    <location>
        <begin position="695"/>
        <end position="731"/>
    </location>
</feature>
<dbReference type="InterPro" id="IPR014284">
    <property type="entry name" value="RNA_pol_sigma-70_dom"/>
</dbReference>
<dbReference type="Pfam" id="PF03101">
    <property type="entry name" value="FAR1"/>
    <property type="match status" value="2"/>
</dbReference>
<dbReference type="PANTHER" id="PTHR31669">
    <property type="entry name" value="PROTEIN FAR1-RELATED SEQUENCE 10-RELATED"/>
    <property type="match status" value="1"/>
</dbReference>
<evidence type="ECO:0000313" key="11">
    <source>
        <dbReference type="EMBL" id="URE15712.1"/>
    </source>
</evidence>
<organism evidence="11 12">
    <name type="scientific">Musa troglodytarum</name>
    <name type="common">fe'i banana</name>
    <dbReference type="NCBI Taxonomy" id="320322"/>
    <lineage>
        <taxon>Eukaryota</taxon>
        <taxon>Viridiplantae</taxon>
        <taxon>Streptophyta</taxon>
        <taxon>Embryophyta</taxon>
        <taxon>Tracheophyta</taxon>
        <taxon>Spermatophyta</taxon>
        <taxon>Magnoliopsida</taxon>
        <taxon>Liliopsida</taxon>
        <taxon>Zingiberales</taxon>
        <taxon>Musaceae</taxon>
        <taxon>Musa</taxon>
    </lineage>
</organism>
<keyword evidence="8" id="KW-0804">Transcription</keyword>
<dbReference type="Gene3D" id="1.10.10.10">
    <property type="entry name" value="Winged helix-like DNA-binding domain superfamily/Winged helix DNA-binding domain"/>
    <property type="match status" value="2"/>
</dbReference>
<dbReference type="InterPro" id="IPR004330">
    <property type="entry name" value="FAR1_DNA_bnd_dom"/>
</dbReference>
<dbReference type="InterPro" id="IPR007527">
    <property type="entry name" value="Znf_SWIM"/>
</dbReference>
<dbReference type="GO" id="GO:0008270">
    <property type="term" value="F:zinc ion binding"/>
    <property type="evidence" value="ECO:0007669"/>
    <property type="project" value="UniProtKB-KW"/>
</dbReference>
<keyword evidence="12" id="KW-1185">Reference proteome</keyword>
<evidence type="ECO:0000256" key="9">
    <source>
        <dbReference type="PROSITE-ProRule" id="PRU00325"/>
    </source>
</evidence>